<sequence>MLPAGDHVKLKKIGVSDQKMAKNKNARFLITVNVLGSSGPLRFVVNENDSVSGVIDATLKFYAREKRLPALGSDVHSFLLYPANAGFDALSPLEAVGLQGLRNFVLCKKQRVPHMTEARAEIVYGKKSGSSSWKWKSWINKSFNFKILSDGKVRRM</sequence>
<dbReference type="EMBL" id="CM044701">
    <property type="protein sequence ID" value="KAI5684378.1"/>
    <property type="molecule type" value="Genomic_DNA"/>
</dbReference>
<protein>
    <submittedName>
        <fullName evidence="1">Uncharacterized protein</fullName>
    </submittedName>
</protein>
<comment type="caution">
    <text evidence="1">The sequence shown here is derived from an EMBL/GenBank/DDBJ whole genome shotgun (WGS) entry which is preliminary data.</text>
</comment>
<dbReference type="Proteomes" id="UP001060085">
    <property type="component" value="Linkage Group LG01"/>
</dbReference>
<reference evidence="2" key="1">
    <citation type="journal article" date="2023" name="Nat. Plants">
        <title>Single-cell RNA sequencing provides a high-resolution roadmap for understanding the multicellular compartmentation of specialized metabolism.</title>
        <authorList>
            <person name="Sun S."/>
            <person name="Shen X."/>
            <person name="Li Y."/>
            <person name="Li Y."/>
            <person name="Wang S."/>
            <person name="Li R."/>
            <person name="Zhang H."/>
            <person name="Shen G."/>
            <person name="Guo B."/>
            <person name="Wei J."/>
            <person name="Xu J."/>
            <person name="St-Pierre B."/>
            <person name="Chen S."/>
            <person name="Sun C."/>
        </authorList>
    </citation>
    <scope>NUCLEOTIDE SEQUENCE [LARGE SCALE GENOMIC DNA]</scope>
</reference>
<organism evidence="1 2">
    <name type="scientific">Catharanthus roseus</name>
    <name type="common">Madagascar periwinkle</name>
    <name type="synonym">Vinca rosea</name>
    <dbReference type="NCBI Taxonomy" id="4058"/>
    <lineage>
        <taxon>Eukaryota</taxon>
        <taxon>Viridiplantae</taxon>
        <taxon>Streptophyta</taxon>
        <taxon>Embryophyta</taxon>
        <taxon>Tracheophyta</taxon>
        <taxon>Spermatophyta</taxon>
        <taxon>Magnoliopsida</taxon>
        <taxon>eudicotyledons</taxon>
        <taxon>Gunneridae</taxon>
        <taxon>Pentapetalae</taxon>
        <taxon>asterids</taxon>
        <taxon>lamiids</taxon>
        <taxon>Gentianales</taxon>
        <taxon>Apocynaceae</taxon>
        <taxon>Rauvolfioideae</taxon>
        <taxon>Vinceae</taxon>
        <taxon>Catharanthinae</taxon>
        <taxon>Catharanthus</taxon>
    </lineage>
</organism>
<evidence type="ECO:0000313" key="1">
    <source>
        <dbReference type="EMBL" id="KAI5684378.1"/>
    </source>
</evidence>
<name>A0ACC0CHU6_CATRO</name>
<evidence type="ECO:0000313" key="2">
    <source>
        <dbReference type="Proteomes" id="UP001060085"/>
    </source>
</evidence>
<gene>
    <name evidence="1" type="ORF">M9H77_05606</name>
</gene>
<keyword evidence="2" id="KW-1185">Reference proteome</keyword>
<accession>A0ACC0CHU6</accession>
<proteinExistence type="predicted"/>